<name>A0A2K3JV79_TRIPR</name>
<organism evidence="1 2">
    <name type="scientific">Trifolium pratense</name>
    <name type="common">Red clover</name>
    <dbReference type="NCBI Taxonomy" id="57577"/>
    <lineage>
        <taxon>Eukaryota</taxon>
        <taxon>Viridiplantae</taxon>
        <taxon>Streptophyta</taxon>
        <taxon>Embryophyta</taxon>
        <taxon>Tracheophyta</taxon>
        <taxon>Spermatophyta</taxon>
        <taxon>Magnoliopsida</taxon>
        <taxon>eudicotyledons</taxon>
        <taxon>Gunneridae</taxon>
        <taxon>Pentapetalae</taxon>
        <taxon>rosids</taxon>
        <taxon>fabids</taxon>
        <taxon>Fabales</taxon>
        <taxon>Fabaceae</taxon>
        <taxon>Papilionoideae</taxon>
        <taxon>50 kb inversion clade</taxon>
        <taxon>NPAAA clade</taxon>
        <taxon>Hologalegina</taxon>
        <taxon>IRL clade</taxon>
        <taxon>Trifolieae</taxon>
        <taxon>Trifolium</taxon>
    </lineage>
</organism>
<dbReference type="AlphaFoldDB" id="A0A2K3JV79"/>
<evidence type="ECO:0000313" key="1">
    <source>
        <dbReference type="EMBL" id="PNX57959.1"/>
    </source>
</evidence>
<reference evidence="1 2" key="2">
    <citation type="journal article" date="2017" name="Front. Plant Sci.">
        <title>Gene Classification and Mining of Molecular Markers Useful in Red Clover (Trifolium pratense) Breeding.</title>
        <authorList>
            <person name="Istvanek J."/>
            <person name="Dluhosova J."/>
            <person name="Dluhos P."/>
            <person name="Patkova L."/>
            <person name="Nedelnik J."/>
            <person name="Repkova J."/>
        </authorList>
    </citation>
    <scope>NUCLEOTIDE SEQUENCE [LARGE SCALE GENOMIC DNA]</scope>
    <source>
        <strain evidence="2">cv. Tatra</strain>
        <tissue evidence="1">Young leaves</tissue>
    </source>
</reference>
<gene>
    <name evidence="1" type="ORF">L195_g050668</name>
</gene>
<comment type="caution">
    <text evidence="1">The sequence shown here is derived from an EMBL/GenBank/DDBJ whole genome shotgun (WGS) entry which is preliminary data.</text>
</comment>
<proteinExistence type="predicted"/>
<evidence type="ECO:0000313" key="2">
    <source>
        <dbReference type="Proteomes" id="UP000236291"/>
    </source>
</evidence>
<reference evidence="1 2" key="1">
    <citation type="journal article" date="2014" name="Am. J. Bot.">
        <title>Genome assembly and annotation for red clover (Trifolium pratense; Fabaceae).</title>
        <authorList>
            <person name="Istvanek J."/>
            <person name="Jaros M."/>
            <person name="Krenek A."/>
            <person name="Repkova J."/>
        </authorList>
    </citation>
    <scope>NUCLEOTIDE SEQUENCE [LARGE SCALE GENOMIC DNA]</scope>
    <source>
        <strain evidence="2">cv. Tatra</strain>
        <tissue evidence="1">Young leaves</tissue>
    </source>
</reference>
<dbReference type="Proteomes" id="UP000236291">
    <property type="component" value="Unassembled WGS sequence"/>
</dbReference>
<sequence length="79" mass="8444">MQLLRILQPEVMLRKENMGPVSILHDFAVACVLSFSDVVSVGGCSGCFVDTAPLFGFLPEMLQVDVGFSFASTTTTSLA</sequence>
<accession>A0A2K3JV79</accession>
<dbReference type="EMBL" id="ASHM01077529">
    <property type="protein sequence ID" value="PNX57959.1"/>
    <property type="molecule type" value="Genomic_DNA"/>
</dbReference>
<protein>
    <submittedName>
        <fullName evidence="1">Uncharacterized protein</fullName>
    </submittedName>
</protein>
<feature type="non-terminal residue" evidence="1">
    <location>
        <position position="79"/>
    </location>
</feature>